<name>A0A834ZB14_TETSI</name>
<sequence length="119" mass="13372">MPLCSYFPSDSTKISKMEFHIMKRKDLQGRNSSRGREICMFSTAAAIEEPINPPVEVNYTQLLINGKFVDAGDVIGHVAEDRAGDINRAISTTRKTFDEGLRPKMNVNILILILFHSMT</sequence>
<keyword evidence="2" id="KW-1185">Reference proteome</keyword>
<dbReference type="EMBL" id="JABCRI010000006">
    <property type="protein sequence ID" value="KAF8404634.1"/>
    <property type="molecule type" value="Genomic_DNA"/>
</dbReference>
<organism evidence="1 2">
    <name type="scientific">Tetracentron sinense</name>
    <name type="common">Spur-leaf</name>
    <dbReference type="NCBI Taxonomy" id="13715"/>
    <lineage>
        <taxon>Eukaryota</taxon>
        <taxon>Viridiplantae</taxon>
        <taxon>Streptophyta</taxon>
        <taxon>Embryophyta</taxon>
        <taxon>Tracheophyta</taxon>
        <taxon>Spermatophyta</taxon>
        <taxon>Magnoliopsida</taxon>
        <taxon>Trochodendrales</taxon>
        <taxon>Trochodendraceae</taxon>
        <taxon>Tetracentron</taxon>
    </lineage>
</organism>
<dbReference type="AlphaFoldDB" id="A0A834ZB14"/>
<gene>
    <name evidence="1" type="ORF">HHK36_009522</name>
</gene>
<evidence type="ECO:0000313" key="2">
    <source>
        <dbReference type="Proteomes" id="UP000655225"/>
    </source>
</evidence>
<protein>
    <submittedName>
        <fullName evidence="1">Uncharacterized protein</fullName>
    </submittedName>
</protein>
<accession>A0A834ZB14</accession>
<dbReference type="Proteomes" id="UP000655225">
    <property type="component" value="Unassembled WGS sequence"/>
</dbReference>
<reference evidence="1 2" key="1">
    <citation type="submission" date="2020-04" db="EMBL/GenBank/DDBJ databases">
        <title>Plant Genome Project.</title>
        <authorList>
            <person name="Zhang R.-G."/>
        </authorList>
    </citation>
    <scope>NUCLEOTIDE SEQUENCE [LARGE SCALE GENOMIC DNA]</scope>
    <source>
        <strain evidence="1">YNK0</strain>
        <tissue evidence="1">Leaf</tissue>
    </source>
</reference>
<evidence type="ECO:0000313" key="1">
    <source>
        <dbReference type="EMBL" id="KAF8404634.1"/>
    </source>
</evidence>
<proteinExistence type="predicted"/>
<dbReference type="OrthoDB" id="310895at2759"/>
<comment type="caution">
    <text evidence="1">The sequence shown here is derived from an EMBL/GenBank/DDBJ whole genome shotgun (WGS) entry which is preliminary data.</text>
</comment>